<keyword evidence="3" id="KW-1185">Reference proteome</keyword>
<keyword evidence="1" id="KW-1133">Transmembrane helix</keyword>
<dbReference type="EMBL" id="JBDIML010000001">
    <property type="protein sequence ID" value="MEN2765720.1"/>
    <property type="molecule type" value="Genomic_DNA"/>
</dbReference>
<evidence type="ECO:0000256" key="1">
    <source>
        <dbReference type="SAM" id="Phobius"/>
    </source>
</evidence>
<name>A0ABU9XBT0_9BACI</name>
<evidence type="ECO:0000313" key="2">
    <source>
        <dbReference type="EMBL" id="MEN2765720.1"/>
    </source>
</evidence>
<evidence type="ECO:0008006" key="4">
    <source>
        <dbReference type="Google" id="ProtNLM"/>
    </source>
</evidence>
<dbReference type="RefSeq" id="WP_345823194.1">
    <property type="nucleotide sequence ID" value="NZ_JBDIML010000001.1"/>
</dbReference>
<protein>
    <recommendedName>
        <fullName evidence="4">Membrane protein YszA</fullName>
    </recommendedName>
</protein>
<organism evidence="2 3">
    <name type="scientific">Ornithinibacillus xuwenensis</name>
    <dbReference type="NCBI Taxonomy" id="3144668"/>
    <lineage>
        <taxon>Bacteria</taxon>
        <taxon>Bacillati</taxon>
        <taxon>Bacillota</taxon>
        <taxon>Bacilli</taxon>
        <taxon>Bacillales</taxon>
        <taxon>Bacillaceae</taxon>
        <taxon>Ornithinibacillus</taxon>
    </lineage>
</organism>
<feature type="transmembrane region" description="Helical" evidence="1">
    <location>
        <begin position="36"/>
        <end position="59"/>
    </location>
</feature>
<proteinExistence type="predicted"/>
<keyword evidence="1" id="KW-0812">Transmembrane</keyword>
<gene>
    <name evidence="2" type="ORF">ABC228_00840</name>
</gene>
<dbReference type="Proteomes" id="UP001444625">
    <property type="component" value="Unassembled WGS sequence"/>
</dbReference>
<sequence>MARYYRYRLPPWAKKCLFIAETVTLPILIFQLIRTILIPTTFDVLLTLLIGFLFIAFYLKWI</sequence>
<accession>A0ABU9XBT0</accession>
<keyword evidence="1" id="KW-0472">Membrane</keyword>
<comment type="caution">
    <text evidence="2">The sequence shown here is derived from an EMBL/GenBank/DDBJ whole genome shotgun (WGS) entry which is preliminary data.</text>
</comment>
<reference evidence="2 3" key="1">
    <citation type="submission" date="2024-05" db="EMBL/GenBank/DDBJ databases">
        <authorList>
            <person name="Haq I."/>
            <person name="Ullah Z."/>
            <person name="Ahmad R."/>
            <person name="Li M."/>
            <person name="Tong Y."/>
        </authorList>
    </citation>
    <scope>NUCLEOTIDE SEQUENCE [LARGE SCALE GENOMIC DNA]</scope>
    <source>
        <strain evidence="2 3">16A2E</strain>
    </source>
</reference>
<feature type="transmembrane region" description="Helical" evidence="1">
    <location>
        <begin position="12"/>
        <end position="30"/>
    </location>
</feature>
<evidence type="ECO:0000313" key="3">
    <source>
        <dbReference type="Proteomes" id="UP001444625"/>
    </source>
</evidence>